<feature type="modified residue" description="N6-(pyridoxal phosphate)lysine" evidence="5">
    <location>
        <position position="36"/>
    </location>
</feature>
<comment type="similarity">
    <text evidence="2">Belongs to the ACC deaminase/D-cysteine desulfhydrase family.</text>
</comment>
<dbReference type="InterPro" id="IPR027278">
    <property type="entry name" value="ACCD_DCysDesulf"/>
</dbReference>
<dbReference type="AlphaFoldDB" id="A0A9D2BHN7"/>
<organism evidence="7 8">
    <name type="scientific">Candidatus Fusicatenibacter merdavium</name>
    <dbReference type="NCBI Taxonomy" id="2838600"/>
    <lineage>
        <taxon>Bacteria</taxon>
        <taxon>Bacillati</taxon>
        <taxon>Bacillota</taxon>
        <taxon>Clostridia</taxon>
        <taxon>Lachnospirales</taxon>
        <taxon>Lachnospiraceae</taxon>
        <taxon>Fusicatenibacter</taxon>
    </lineage>
</organism>
<dbReference type="InterPro" id="IPR001926">
    <property type="entry name" value="TrpB-like_PALP"/>
</dbReference>
<dbReference type="InterPro" id="IPR036052">
    <property type="entry name" value="TrpB-like_PALP_sf"/>
</dbReference>
<evidence type="ECO:0000256" key="4">
    <source>
        <dbReference type="PIRSR" id="PIRSR006278-1"/>
    </source>
</evidence>
<dbReference type="GO" id="GO:1901605">
    <property type="term" value="P:alpha-amino acid metabolic process"/>
    <property type="evidence" value="ECO:0007669"/>
    <property type="project" value="UniProtKB-ARBA"/>
</dbReference>
<proteinExistence type="inferred from homology"/>
<dbReference type="PIRSF" id="PIRSF006278">
    <property type="entry name" value="ACCD_DCysDesulf"/>
    <property type="match status" value="1"/>
</dbReference>
<dbReference type="GO" id="GO:0019148">
    <property type="term" value="F:D-cysteine desulfhydrase activity"/>
    <property type="evidence" value="ECO:0007669"/>
    <property type="project" value="TreeGrafter"/>
</dbReference>
<dbReference type="Pfam" id="PF00291">
    <property type="entry name" value="PALP"/>
    <property type="match status" value="1"/>
</dbReference>
<dbReference type="Proteomes" id="UP000886890">
    <property type="component" value="Unassembled WGS sequence"/>
</dbReference>
<feature type="domain" description="Tryptophan synthase beta chain-like PALP" evidence="6">
    <location>
        <begin position="4"/>
        <end position="306"/>
    </location>
</feature>
<reference evidence="7" key="2">
    <citation type="submission" date="2021-04" db="EMBL/GenBank/DDBJ databases">
        <authorList>
            <person name="Gilroy R."/>
        </authorList>
    </citation>
    <scope>NUCLEOTIDE SEQUENCE</scope>
    <source>
        <strain evidence="7">CHK183-1962</strain>
    </source>
</reference>
<protein>
    <submittedName>
        <fullName evidence="7">Pyridoxal-phosphate dependent enzyme</fullName>
    </submittedName>
</protein>
<reference evidence="7" key="1">
    <citation type="journal article" date="2021" name="PeerJ">
        <title>Extensive microbial diversity within the chicken gut microbiome revealed by metagenomics and culture.</title>
        <authorList>
            <person name="Gilroy R."/>
            <person name="Ravi A."/>
            <person name="Getino M."/>
            <person name="Pursley I."/>
            <person name="Horton D.L."/>
            <person name="Alikhan N.F."/>
            <person name="Baker D."/>
            <person name="Gharbi K."/>
            <person name="Hall N."/>
            <person name="Watson M."/>
            <person name="Adriaenssens E.M."/>
            <person name="Foster-Nyarko E."/>
            <person name="Jarju S."/>
            <person name="Secka A."/>
            <person name="Antonio M."/>
            <person name="Oren A."/>
            <person name="Chaudhuri R.R."/>
            <person name="La Ragione R."/>
            <person name="Hildebrand F."/>
            <person name="Pallen M.J."/>
        </authorList>
    </citation>
    <scope>NUCLEOTIDE SEQUENCE</scope>
    <source>
        <strain evidence="7">CHK183-1962</strain>
    </source>
</reference>
<gene>
    <name evidence="7" type="ORF">H9734_02410</name>
</gene>
<dbReference type="SUPFAM" id="SSF53686">
    <property type="entry name" value="Tryptophan synthase beta subunit-like PLP-dependent enzymes"/>
    <property type="match status" value="1"/>
</dbReference>
<feature type="active site" description="Nucleophile" evidence="4">
    <location>
        <position position="63"/>
    </location>
</feature>
<evidence type="ECO:0000313" key="7">
    <source>
        <dbReference type="EMBL" id="HIX76438.1"/>
    </source>
</evidence>
<dbReference type="PANTHER" id="PTHR43780">
    <property type="entry name" value="1-AMINOCYCLOPROPANE-1-CARBOXYLATE DEAMINASE-RELATED"/>
    <property type="match status" value="1"/>
</dbReference>
<evidence type="ECO:0000259" key="6">
    <source>
        <dbReference type="Pfam" id="PF00291"/>
    </source>
</evidence>
<evidence type="ECO:0000313" key="8">
    <source>
        <dbReference type="Proteomes" id="UP000886890"/>
    </source>
</evidence>
<evidence type="ECO:0000256" key="5">
    <source>
        <dbReference type="PIRSR" id="PIRSR006278-2"/>
    </source>
</evidence>
<comment type="cofactor">
    <cofactor evidence="1">
        <name>pyridoxal 5'-phosphate</name>
        <dbReference type="ChEBI" id="CHEBI:597326"/>
    </cofactor>
</comment>
<dbReference type="PANTHER" id="PTHR43780:SF2">
    <property type="entry name" value="1-AMINOCYCLOPROPANE-1-CARBOXYLATE DEAMINASE-RELATED"/>
    <property type="match status" value="1"/>
</dbReference>
<dbReference type="EMBL" id="DXEK01000041">
    <property type="protein sequence ID" value="HIX76438.1"/>
    <property type="molecule type" value="Genomic_DNA"/>
</dbReference>
<name>A0A9D2BHN7_9FIRM</name>
<evidence type="ECO:0000256" key="1">
    <source>
        <dbReference type="ARBA" id="ARBA00001933"/>
    </source>
</evidence>
<comment type="caution">
    <text evidence="7">The sequence shown here is derived from an EMBL/GenBank/DDBJ whole genome shotgun (WGS) entry which is preliminary data.</text>
</comment>
<sequence length="324" mass="35887">MELTTPMYELFRDSRSGNRIFIKRDDLLPFSLGGNKVRIAQAFFDDMRKKNCDVMIGYGNVRSNLCRVLANRCFQEHIPCYIICSHGEQEDAETQTGNSRLMELLGAVLVPCSRDRIAEKVDAVMEGLAGQGHRPYYIYGNRLGRGNEGVAAGAYAAAYREILSQSEELNVAFDSIFLPSGTGATQSGLICGHLLNGDSTKIIGISVSRDRERGTEILREGVQSYFCLHGLALPADADSQICLEDGYRKGGYGCFDDEILSCIRRVFQQYGIPLDPTYTGKGFLGMMQYLEEHQITGENILFLHTGGAPLFYDMLNAGLLRPSV</sequence>
<dbReference type="Gene3D" id="3.40.50.1100">
    <property type="match status" value="2"/>
</dbReference>
<accession>A0A9D2BHN7</accession>
<keyword evidence="3 5" id="KW-0663">Pyridoxal phosphate</keyword>
<evidence type="ECO:0000256" key="2">
    <source>
        <dbReference type="ARBA" id="ARBA00008639"/>
    </source>
</evidence>
<evidence type="ECO:0000256" key="3">
    <source>
        <dbReference type="ARBA" id="ARBA00022898"/>
    </source>
</evidence>